<dbReference type="Gene3D" id="3.40.50.80">
    <property type="entry name" value="Nucleotide-binding domain of ferredoxin-NADP reductase (FNR) module"/>
    <property type="match status" value="1"/>
</dbReference>
<sequence length="108" mass="11970">MLYGSKISGDILGEEMLTKWTANYGDSFSVTHVLSDESESSEWKGERGYITEPLIREKLPSPVLGDDAIIFVCGPPPMYEALCGPRGESEIKGVLADMGYKKNQVYKF</sequence>
<reference evidence="6" key="1">
    <citation type="submission" date="2021-01" db="EMBL/GenBank/DDBJ databases">
        <authorList>
            <person name="Corre E."/>
            <person name="Pelletier E."/>
            <person name="Niang G."/>
            <person name="Scheremetjew M."/>
            <person name="Finn R."/>
            <person name="Kale V."/>
            <person name="Holt S."/>
            <person name="Cochrane G."/>
            <person name="Meng A."/>
            <person name="Brown T."/>
            <person name="Cohen L."/>
        </authorList>
    </citation>
    <scope>NUCLEOTIDE SEQUENCE</scope>
    <source>
        <strain evidence="6">Isolate 1302-5</strain>
    </source>
</reference>
<comment type="cofactor">
    <cofactor evidence="1">
        <name>FAD</name>
        <dbReference type="ChEBI" id="CHEBI:57692"/>
    </cofactor>
</comment>
<dbReference type="AlphaFoldDB" id="A0A7S4IVV7"/>
<evidence type="ECO:0000256" key="4">
    <source>
        <dbReference type="ARBA" id="ARBA00023002"/>
    </source>
</evidence>
<evidence type="ECO:0000256" key="3">
    <source>
        <dbReference type="ARBA" id="ARBA00022827"/>
    </source>
</evidence>
<organism evidence="6">
    <name type="scientific">Odontella aurita</name>
    <dbReference type="NCBI Taxonomy" id="265563"/>
    <lineage>
        <taxon>Eukaryota</taxon>
        <taxon>Sar</taxon>
        <taxon>Stramenopiles</taxon>
        <taxon>Ochrophyta</taxon>
        <taxon>Bacillariophyta</taxon>
        <taxon>Mediophyceae</taxon>
        <taxon>Biddulphiophycidae</taxon>
        <taxon>Eupodiscales</taxon>
        <taxon>Odontellaceae</taxon>
        <taxon>Odontella</taxon>
    </lineage>
</organism>
<proteinExistence type="predicted"/>
<dbReference type="EMBL" id="HBKQ01023562">
    <property type="protein sequence ID" value="CAE2241398.1"/>
    <property type="molecule type" value="Transcribed_RNA"/>
</dbReference>
<keyword evidence="3" id="KW-0274">FAD</keyword>
<dbReference type="PANTHER" id="PTHR19370">
    <property type="entry name" value="NADH-CYTOCHROME B5 REDUCTASE"/>
    <property type="match status" value="1"/>
</dbReference>
<dbReference type="InterPro" id="IPR039261">
    <property type="entry name" value="FNR_nucleotide-bd"/>
</dbReference>
<name>A0A7S4IVV7_9STRA</name>
<gene>
    <name evidence="6" type="ORF">OAUR00152_LOCUS16041</name>
</gene>
<dbReference type="PANTHER" id="PTHR19370:SF171">
    <property type="entry name" value="NADH-CYTOCHROME B5 REDUCTASE 2"/>
    <property type="match status" value="1"/>
</dbReference>
<dbReference type="InterPro" id="IPR001433">
    <property type="entry name" value="OxRdtase_FAD/NAD-bd"/>
</dbReference>
<accession>A0A7S4IVV7</accession>
<feature type="domain" description="Oxidoreductase FAD/NAD(P)-binding" evidence="5">
    <location>
        <begin position="1"/>
        <end position="83"/>
    </location>
</feature>
<dbReference type="Pfam" id="PF00175">
    <property type="entry name" value="NAD_binding_1"/>
    <property type="match status" value="1"/>
</dbReference>
<protein>
    <recommendedName>
        <fullName evidence="5">Oxidoreductase FAD/NAD(P)-binding domain-containing protein</fullName>
    </recommendedName>
</protein>
<keyword evidence="2" id="KW-0285">Flavoprotein</keyword>
<evidence type="ECO:0000256" key="2">
    <source>
        <dbReference type="ARBA" id="ARBA00022630"/>
    </source>
</evidence>
<dbReference type="InterPro" id="IPR001834">
    <property type="entry name" value="CBR-like"/>
</dbReference>
<dbReference type="GO" id="GO:0004128">
    <property type="term" value="F:cytochrome-b5 reductase activity, acting on NAD(P)H"/>
    <property type="evidence" value="ECO:0007669"/>
    <property type="project" value="TreeGrafter"/>
</dbReference>
<evidence type="ECO:0000313" key="6">
    <source>
        <dbReference type="EMBL" id="CAE2241398.1"/>
    </source>
</evidence>
<evidence type="ECO:0000256" key="1">
    <source>
        <dbReference type="ARBA" id="ARBA00001974"/>
    </source>
</evidence>
<keyword evidence="4" id="KW-0560">Oxidoreductase</keyword>
<dbReference type="SUPFAM" id="SSF52343">
    <property type="entry name" value="Ferredoxin reductase-like, C-terminal NADP-linked domain"/>
    <property type="match status" value="1"/>
</dbReference>
<evidence type="ECO:0000259" key="5">
    <source>
        <dbReference type="Pfam" id="PF00175"/>
    </source>
</evidence>